<dbReference type="STRING" id="135651.G0NS22"/>
<evidence type="ECO:0000256" key="4">
    <source>
        <dbReference type="ARBA" id="ARBA00022833"/>
    </source>
</evidence>
<protein>
    <submittedName>
        <fullName evidence="12">Uncharacterized protein</fullName>
    </submittedName>
</protein>
<dbReference type="PRINTS" id="PR00047">
    <property type="entry name" value="STROIDFINGER"/>
</dbReference>
<evidence type="ECO:0000259" key="10">
    <source>
        <dbReference type="PROSITE" id="PS51030"/>
    </source>
</evidence>
<comment type="subcellular location">
    <subcellularLocation>
        <location evidence="1">Nucleus</location>
    </subcellularLocation>
</comment>
<evidence type="ECO:0000256" key="8">
    <source>
        <dbReference type="ARBA" id="ARBA00023170"/>
    </source>
</evidence>
<keyword evidence="8" id="KW-0675">Receptor</keyword>
<dbReference type="Gene3D" id="1.10.565.10">
    <property type="entry name" value="Retinoid X Receptor"/>
    <property type="match status" value="1"/>
</dbReference>
<feature type="domain" description="NR LBD" evidence="11">
    <location>
        <begin position="145"/>
        <end position="385"/>
    </location>
</feature>
<evidence type="ECO:0000256" key="9">
    <source>
        <dbReference type="ARBA" id="ARBA00023242"/>
    </source>
</evidence>
<dbReference type="GO" id="GO:0008270">
    <property type="term" value="F:zinc ion binding"/>
    <property type="evidence" value="ECO:0007669"/>
    <property type="project" value="UniProtKB-KW"/>
</dbReference>
<dbReference type="AlphaFoldDB" id="G0NS22"/>
<keyword evidence="13" id="KW-1185">Reference proteome</keyword>
<name>G0NS22_CAEBE</name>
<accession>G0NS22</accession>
<feature type="domain" description="Nuclear receptor" evidence="10">
    <location>
        <begin position="34"/>
        <end position="111"/>
    </location>
</feature>
<dbReference type="OrthoDB" id="7634782at2759"/>
<dbReference type="InterPro" id="IPR000536">
    <property type="entry name" value="Nucl_hrmn_rcpt_lig-bd"/>
</dbReference>
<dbReference type="InterPro" id="IPR001628">
    <property type="entry name" value="Znf_hrmn_rcpt"/>
</dbReference>
<evidence type="ECO:0000256" key="2">
    <source>
        <dbReference type="ARBA" id="ARBA00022723"/>
    </source>
</evidence>
<evidence type="ECO:0000256" key="5">
    <source>
        <dbReference type="ARBA" id="ARBA00023015"/>
    </source>
</evidence>
<evidence type="ECO:0000313" key="13">
    <source>
        <dbReference type="Proteomes" id="UP000008068"/>
    </source>
</evidence>
<dbReference type="SMART" id="SM00399">
    <property type="entry name" value="ZnF_C4"/>
    <property type="match status" value="1"/>
</dbReference>
<keyword evidence="9" id="KW-0539">Nucleus</keyword>
<dbReference type="Gene3D" id="3.30.50.10">
    <property type="entry name" value="Erythroid Transcription Factor GATA-1, subunit A"/>
    <property type="match status" value="1"/>
</dbReference>
<keyword evidence="4" id="KW-0862">Zinc</keyword>
<evidence type="ECO:0000259" key="11">
    <source>
        <dbReference type="PROSITE" id="PS51843"/>
    </source>
</evidence>
<evidence type="ECO:0000313" key="12">
    <source>
        <dbReference type="EMBL" id="EGT36454.1"/>
    </source>
</evidence>
<proteinExistence type="predicted"/>
<dbReference type="GO" id="GO:0004879">
    <property type="term" value="F:nuclear receptor activity"/>
    <property type="evidence" value="ECO:0007669"/>
    <property type="project" value="TreeGrafter"/>
</dbReference>
<keyword evidence="3" id="KW-0863">Zinc-finger</keyword>
<keyword evidence="7" id="KW-0804">Transcription</keyword>
<dbReference type="SUPFAM" id="SSF57716">
    <property type="entry name" value="Glucocorticoid receptor-like (DNA-binding domain)"/>
    <property type="match status" value="1"/>
</dbReference>
<dbReference type="SUPFAM" id="SSF48508">
    <property type="entry name" value="Nuclear receptor ligand-binding domain"/>
    <property type="match status" value="1"/>
</dbReference>
<keyword evidence="5" id="KW-0805">Transcription regulation</keyword>
<keyword evidence="6" id="KW-0238">DNA-binding</keyword>
<dbReference type="Proteomes" id="UP000008068">
    <property type="component" value="Unassembled WGS sequence"/>
</dbReference>
<reference evidence="13" key="1">
    <citation type="submission" date="2011-07" db="EMBL/GenBank/DDBJ databases">
        <authorList>
            <consortium name="Caenorhabditis brenneri Sequencing and Analysis Consortium"/>
            <person name="Wilson R.K."/>
        </authorList>
    </citation>
    <scope>NUCLEOTIDE SEQUENCE [LARGE SCALE GENOMIC DNA]</scope>
    <source>
        <strain evidence="13">PB2801</strain>
    </source>
</reference>
<dbReference type="GO" id="GO:0000978">
    <property type="term" value="F:RNA polymerase II cis-regulatory region sequence-specific DNA binding"/>
    <property type="evidence" value="ECO:0007669"/>
    <property type="project" value="TreeGrafter"/>
</dbReference>
<evidence type="ECO:0000256" key="6">
    <source>
        <dbReference type="ARBA" id="ARBA00023125"/>
    </source>
</evidence>
<evidence type="ECO:0000256" key="3">
    <source>
        <dbReference type="ARBA" id="ARBA00022771"/>
    </source>
</evidence>
<dbReference type="HOGENOM" id="CLU_716171_0_0_1"/>
<dbReference type="PANTHER" id="PTHR45805:SF2">
    <property type="entry name" value="NUCLEAR HORMONE RECEPTOR HR3-RELATED"/>
    <property type="match status" value="1"/>
</dbReference>
<organism evidence="13">
    <name type="scientific">Caenorhabditis brenneri</name>
    <name type="common">Nematode worm</name>
    <dbReference type="NCBI Taxonomy" id="135651"/>
    <lineage>
        <taxon>Eukaryota</taxon>
        <taxon>Metazoa</taxon>
        <taxon>Ecdysozoa</taxon>
        <taxon>Nematoda</taxon>
        <taxon>Chromadorea</taxon>
        <taxon>Rhabditida</taxon>
        <taxon>Rhabditina</taxon>
        <taxon>Rhabditomorpha</taxon>
        <taxon>Rhabditoidea</taxon>
        <taxon>Rhabditidae</taxon>
        <taxon>Peloderinae</taxon>
        <taxon>Caenorhabditis</taxon>
    </lineage>
</organism>
<dbReference type="GO" id="GO:0005634">
    <property type="term" value="C:nucleus"/>
    <property type="evidence" value="ECO:0007669"/>
    <property type="project" value="UniProtKB-SubCell"/>
</dbReference>
<gene>
    <name evidence="12" type="ORF">CAEBREN_10230</name>
</gene>
<dbReference type="OMA" id="WMIQISP"/>
<dbReference type="InParanoid" id="G0NS22"/>
<dbReference type="InterPro" id="IPR035500">
    <property type="entry name" value="NHR-like_dom_sf"/>
</dbReference>
<dbReference type="PANTHER" id="PTHR45805">
    <property type="entry name" value="NUCLEAR HORMONE RECEPTOR HR3-RELATED"/>
    <property type="match status" value="1"/>
</dbReference>
<evidence type="ECO:0000256" key="7">
    <source>
        <dbReference type="ARBA" id="ARBA00023163"/>
    </source>
</evidence>
<dbReference type="EMBL" id="GL379935">
    <property type="protein sequence ID" value="EGT36454.1"/>
    <property type="molecule type" value="Genomic_DNA"/>
</dbReference>
<dbReference type="Pfam" id="PF00105">
    <property type="entry name" value="zf-C4"/>
    <property type="match status" value="1"/>
</dbReference>
<dbReference type="eggNOG" id="KOG4846">
    <property type="taxonomic scope" value="Eukaryota"/>
</dbReference>
<sequence length="409" mass="46086">MSLPLPSHNLLHFSVLHACTVSSPTTITGKKTMSGPCKVCEKPGHGIHYGVWTCESCKSFFVRSSRKGTKTLVCNSGSDCVLSGKESRTICGYCRFQKCVKLGMAKKETLRYHSYGKAQCMVSQSNSMEIGVVSITETLDTSKLTELQEINNIVDSYKEGCCFTTDKVKNFELKKFSMVTSESAEIARVKTWMDYAKEYEADIKSLLPFVDDLQDSFNSHDKAILLKRSAFQIYLLRRVRAFNPFGLLLSDGRVINMIDLQLLYGMSLAEEMQQFVKIILQMGCTDEDIAMFIPIVFYKSTKLEDLAQSELQNPQNLSSAQQKFKTLFVKHAESQSFDQRVFQGLINLLPEMEKLEVTHQEALAFLKPYRWAFPEDSLFAEVYDLDSKIVTIQKKSDAPSSSSVSNGSC</sequence>
<dbReference type="PROSITE" id="PS51843">
    <property type="entry name" value="NR_LBD"/>
    <property type="match status" value="1"/>
</dbReference>
<dbReference type="PROSITE" id="PS51030">
    <property type="entry name" value="NUCLEAR_REC_DBD_2"/>
    <property type="match status" value="1"/>
</dbReference>
<keyword evidence="2" id="KW-0479">Metal-binding</keyword>
<evidence type="ECO:0000256" key="1">
    <source>
        <dbReference type="ARBA" id="ARBA00004123"/>
    </source>
</evidence>
<dbReference type="PROSITE" id="PS00031">
    <property type="entry name" value="NUCLEAR_REC_DBD_1"/>
    <property type="match status" value="1"/>
</dbReference>
<dbReference type="InterPro" id="IPR013088">
    <property type="entry name" value="Znf_NHR/GATA"/>
</dbReference>